<dbReference type="EMBL" id="JAASQP010000001">
    <property type="protein sequence ID" value="NIJ25124.1"/>
    <property type="molecule type" value="Genomic_DNA"/>
</dbReference>
<keyword evidence="1" id="KW-0732">Signal</keyword>
<evidence type="ECO:0000259" key="3">
    <source>
        <dbReference type="Pfam" id="PF10531"/>
    </source>
</evidence>
<dbReference type="PANTHER" id="PTHR33619:SF3">
    <property type="entry name" value="POLYSACCHARIDE EXPORT PROTEIN GFCE-RELATED"/>
    <property type="match status" value="1"/>
</dbReference>
<proteinExistence type="predicted"/>
<dbReference type="Gene3D" id="3.10.560.10">
    <property type="entry name" value="Outer membrane lipoprotein wza domain like"/>
    <property type="match status" value="1"/>
</dbReference>
<evidence type="ECO:0000259" key="2">
    <source>
        <dbReference type="Pfam" id="PF02563"/>
    </source>
</evidence>
<protein>
    <submittedName>
        <fullName evidence="4">Polysaccharide export outer membrane protein</fullName>
    </submittedName>
</protein>
<dbReference type="PANTHER" id="PTHR33619">
    <property type="entry name" value="POLYSACCHARIDE EXPORT PROTEIN GFCE-RELATED"/>
    <property type="match status" value="1"/>
</dbReference>
<reference evidence="4 5" key="1">
    <citation type="submission" date="2020-03" db="EMBL/GenBank/DDBJ databases">
        <title>Genomic Encyclopedia of Type Strains, Phase IV (KMG-IV): sequencing the most valuable type-strain genomes for metagenomic binning, comparative biology and taxonomic classification.</title>
        <authorList>
            <person name="Goeker M."/>
        </authorList>
    </citation>
    <scope>NUCLEOTIDE SEQUENCE [LARGE SCALE GENOMIC DNA]</scope>
    <source>
        <strain evidence="4 5">DSM 22753</strain>
    </source>
</reference>
<dbReference type="InterPro" id="IPR049712">
    <property type="entry name" value="Poly_export"/>
</dbReference>
<dbReference type="InterPro" id="IPR003715">
    <property type="entry name" value="Poly_export_N"/>
</dbReference>
<comment type="caution">
    <text evidence="4">The sequence shown here is derived from an EMBL/GenBank/DDBJ whole genome shotgun (WGS) entry which is preliminary data.</text>
</comment>
<feature type="domain" description="Polysaccharide export protein N-terminal" evidence="2">
    <location>
        <begin position="44"/>
        <end position="119"/>
    </location>
</feature>
<evidence type="ECO:0000313" key="4">
    <source>
        <dbReference type="EMBL" id="NIJ25124.1"/>
    </source>
</evidence>
<dbReference type="Pfam" id="PF02563">
    <property type="entry name" value="Poly_export"/>
    <property type="match status" value="1"/>
</dbReference>
<sequence length="229" mass="24484">MNWGRLATSLMLAATVGACSSVAPNLPRGASAYSVIPAASGTDTTRNYEIGPLDVLQVTVFQEPDLSFDELQVDAAGNLLFPLIGDVRATGKTARDLSLEIAQRLGERYLVNPQVSVLIRSSVSQRVTVEGNVTEPGVYDIRGTSTLLEALARAKSPTRVAKLDEVVVFRVIDGTRMGAVFDVKAIREGEADDPVLLGGDTVVVGFDSVKGAFRDFLTTAPFFAVFSRF</sequence>
<feature type="domain" description="Soluble ligand binding" evidence="3">
    <location>
        <begin position="126"/>
        <end position="178"/>
    </location>
</feature>
<name>A0ABX0U3G7_9SPHN</name>
<evidence type="ECO:0000313" key="5">
    <source>
        <dbReference type="Proteomes" id="UP000788153"/>
    </source>
</evidence>
<organism evidence="4 5">
    <name type="scientific">Sphingomonas japonica</name>
    <dbReference type="NCBI Taxonomy" id="511662"/>
    <lineage>
        <taxon>Bacteria</taxon>
        <taxon>Pseudomonadati</taxon>
        <taxon>Pseudomonadota</taxon>
        <taxon>Alphaproteobacteria</taxon>
        <taxon>Sphingomonadales</taxon>
        <taxon>Sphingomonadaceae</taxon>
        <taxon>Sphingomonas</taxon>
    </lineage>
</organism>
<dbReference type="Gene3D" id="3.30.1950.10">
    <property type="entry name" value="wza like domain"/>
    <property type="match status" value="1"/>
</dbReference>
<dbReference type="RefSeq" id="WP_140047585.1">
    <property type="nucleotide sequence ID" value="NZ_BAAAEV010000001.1"/>
</dbReference>
<dbReference type="Pfam" id="PF10531">
    <property type="entry name" value="SLBB"/>
    <property type="match status" value="1"/>
</dbReference>
<dbReference type="Proteomes" id="UP000788153">
    <property type="component" value="Unassembled WGS sequence"/>
</dbReference>
<evidence type="ECO:0000256" key="1">
    <source>
        <dbReference type="ARBA" id="ARBA00022729"/>
    </source>
</evidence>
<accession>A0ABX0U3G7</accession>
<dbReference type="PROSITE" id="PS51257">
    <property type="entry name" value="PROKAR_LIPOPROTEIN"/>
    <property type="match status" value="1"/>
</dbReference>
<dbReference type="InterPro" id="IPR019554">
    <property type="entry name" value="Soluble_ligand-bd"/>
</dbReference>
<keyword evidence="5" id="KW-1185">Reference proteome</keyword>
<gene>
    <name evidence="4" type="ORF">FHT01_002666</name>
</gene>